<accession>A0A8H7RI72</accession>
<gene>
    <name evidence="2" type="ORF">INT46_010326</name>
</gene>
<evidence type="ECO:0000313" key="2">
    <source>
        <dbReference type="EMBL" id="KAG2210121.1"/>
    </source>
</evidence>
<dbReference type="InterPro" id="IPR012337">
    <property type="entry name" value="RNaseH-like_sf"/>
</dbReference>
<dbReference type="Proteomes" id="UP000650833">
    <property type="component" value="Unassembled WGS sequence"/>
</dbReference>
<dbReference type="GO" id="GO:0003676">
    <property type="term" value="F:nucleic acid binding"/>
    <property type="evidence" value="ECO:0007669"/>
    <property type="project" value="InterPro"/>
</dbReference>
<name>A0A8H7RI72_9FUNG</name>
<dbReference type="Pfam" id="PF17921">
    <property type="entry name" value="Integrase_H2C2"/>
    <property type="match status" value="1"/>
</dbReference>
<dbReference type="InterPro" id="IPR041588">
    <property type="entry name" value="Integrase_H2C2"/>
</dbReference>
<keyword evidence="3" id="KW-1185">Reference proteome</keyword>
<evidence type="ECO:0000313" key="3">
    <source>
        <dbReference type="Proteomes" id="UP000650833"/>
    </source>
</evidence>
<dbReference type="OrthoDB" id="2286273at2759"/>
<dbReference type="AlphaFoldDB" id="A0A8H7RI72"/>
<dbReference type="Gene3D" id="1.10.340.70">
    <property type="match status" value="1"/>
</dbReference>
<dbReference type="SUPFAM" id="SSF53098">
    <property type="entry name" value="Ribonuclease H-like"/>
    <property type="match status" value="1"/>
</dbReference>
<comment type="caution">
    <text evidence="2">The sequence shown here is derived from an EMBL/GenBank/DDBJ whole genome shotgun (WGS) entry which is preliminary data.</text>
</comment>
<reference evidence="2" key="1">
    <citation type="submission" date="2020-12" db="EMBL/GenBank/DDBJ databases">
        <title>Metabolic potential, ecology and presence of endohyphal bacteria is reflected in genomic diversity of Mucoromycotina.</title>
        <authorList>
            <person name="Muszewska A."/>
            <person name="Okrasinska A."/>
            <person name="Steczkiewicz K."/>
            <person name="Drgas O."/>
            <person name="Orlowska M."/>
            <person name="Perlinska-Lenart U."/>
            <person name="Aleksandrzak-Piekarczyk T."/>
            <person name="Szatraj K."/>
            <person name="Zielenkiewicz U."/>
            <person name="Pilsyk S."/>
            <person name="Malc E."/>
            <person name="Mieczkowski P."/>
            <person name="Kruszewska J.S."/>
            <person name="Biernat P."/>
            <person name="Pawlowska J."/>
        </authorList>
    </citation>
    <scope>NUCLEOTIDE SEQUENCE</scope>
    <source>
        <strain evidence="2">CBS 226.32</strain>
    </source>
</reference>
<dbReference type="Gene3D" id="3.30.420.10">
    <property type="entry name" value="Ribonuclease H-like superfamily/Ribonuclease H"/>
    <property type="match status" value="1"/>
</dbReference>
<dbReference type="InterPro" id="IPR036397">
    <property type="entry name" value="RNaseH_sf"/>
</dbReference>
<feature type="domain" description="Integrase zinc-binding" evidence="1">
    <location>
        <begin position="79"/>
        <end position="133"/>
    </location>
</feature>
<dbReference type="EMBL" id="JAEPRC010000086">
    <property type="protein sequence ID" value="KAG2210121.1"/>
    <property type="molecule type" value="Genomic_DNA"/>
</dbReference>
<evidence type="ECO:0000259" key="1">
    <source>
        <dbReference type="Pfam" id="PF17921"/>
    </source>
</evidence>
<sequence length="347" mass="40230">MVLKSNMSPVDEEAGEEILEQLFSAMVILETCKTLDYESEMKEIYACLTRVGPLEMTPKNFRRLESTAKKYMVGIPFISERHGILIEFHDGHDHFGFHSTWSILYRNYWWPSIFDEMKDFLHYSCHVCQLFSPAPHIRPLPESKLGSKYVLVCTEMFTCWPMAVATKKSDAITAATFLHKFGTPYHPENQGIIEKLNYTLITAIKKSSISCPSDWDTHLNTILYAYRVRAHEALEISPFELLYGVVPVDAQRDPLLSFGKALGFDRLLWLPDMHNEIITKDSHVRSLDPPIHQQDKLDVHWVVDKMYTVVSAFKNNTYLIVDIKTGKMLNRRTNGTHFRRHFNRPDD</sequence>
<proteinExistence type="predicted"/>
<organism evidence="2 3">
    <name type="scientific">Mucor plumbeus</name>
    <dbReference type="NCBI Taxonomy" id="97098"/>
    <lineage>
        <taxon>Eukaryota</taxon>
        <taxon>Fungi</taxon>
        <taxon>Fungi incertae sedis</taxon>
        <taxon>Mucoromycota</taxon>
        <taxon>Mucoromycotina</taxon>
        <taxon>Mucoromycetes</taxon>
        <taxon>Mucorales</taxon>
        <taxon>Mucorineae</taxon>
        <taxon>Mucoraceae</taxon>
        <taxon>Mucor</taxon>
    </lineage>
</organism>
<protein>
    <recommendedName>
        <fullName evidence="1">Integrase zinc-binding domain-containing protein</fullName>
    </recommendedName>
</protein>
<dbReference type="PANTHER" id="PTHR47266">
    <property type="entry name" value="ENDONUCLEASE-RELATED"/>
    <property type="match status" value="1"/>
</dbReference>
<dbReference type="InterPro" id="IPR052160">
    <property type="entry name" value="Gypsy_RT_Integrase-like"/>
</dbReference>